<dbReference type="PANTHER" id="PTHR10465">
    <property type="entry name" value="TRANSMEMBRANE GTPASE FZO1"/>
    <property type="match status" value="1"/>
</dbReference>
<evidence type="ECO:0000256" key="2">
    <source>
        <dbReference type="ARBA" id="ARBA00022741"/>
    </source>
</evidence>
<evidence type="ECO:0000313" key="7">
    <source>
        <dbReference type="EMBL" id="SCX44337.1"/>
    </source>
</evidence>
<dbReference type="RefSeq" id="WP_017457091.1">
    <property type="nucleotide sequence ID" value="NZ_FMUI01000003.1"/>
</dbReference>
<dbReference type="GeneID" id="23844271"/>
<evidence type="ECO:0000259" key="6">
    <source>
        <dbReference type="Pfam" id="PF00350"/>
    </source>
</evidence>
<keyword evidence="5" id="KW-0472">Membrane</keyword>
<dbReference type="PANTHER" id="PTHR10465:SF0">
    <property type="entry name" value="SARCALUMENIN"/>
    <property type="match status" value="1"/>
</dbReference>
<reference evidence="7 8" key="1">
    <citation type="submission" date="2016-10" db="EMBL/GenBank/DDBJ databases">
        <authorList>
            <person name="Varghese N."/>
            <person name="Submissions S."/>
        </authorList>
    </citation>
    <scope>NUCLEOTIDE SEQUENCE [LARGE SCALE GENOMIC DNA]</scope>
    <source>
        <strain evidence="7 8">CGMCC 1.12102</strain>
    </source>
</reference>
<comment type="subcellular location">
    <subcellularLocation>
        <location evidence="1">Membrane</location>
    </subcellularLocation>
</comment>
<evidence type="ECO:0000313" key="8">
    <source>
        <dbReference type="Proteomes" id="UP000183569"/>
    </source>
</evidence>
<dbReference type="InterPro" id="IPR027417">
    <property type="entry name" value="P-loop_NTPase"/>
</dbReference>
<dbReference type="EMBL" id="FMUI01000003">
    <property type="protein sequence ID" value="SCX44337.1"/>
    <property type="molecule type" value="Genomic_DNA"/>
</dbReference>
<evidence type="ECO:0000256" key="5">
    <source>
        <dbReference type="ARBA" id="ARBA00023136"/>
    </source>
</evidence>
<dbReference type="SUPFAM" id="SSF52540">
    <property type="entry name" value="P-loop containing nucleoside triphosphate hydrolases"/>
    <property type="match status" value="1"/>
</dbReference>
<dbReference type="Proteomes" id="UP000183569">
    <property type="component" value="Unassembled WGS sequence"/>
</dbReference>
<comment type="caution">
    <text evidence="7">The sequence shown here is derived from an EMBL/GenBank/DDBJ whole genome shotgun (WGS) entry which is preliminary data.</text>
</comment>
<dbReference type="GO" id="GO:0016020">
    <property type="term" value="C:membrane"/>
    <property type="evidence" value="ECO:0007669"/>
    <property type="project" value="UniProtKB-SubCell"/>
</dbReference>
<evidence type="ECO:0000256" key="4">
    <source>
        <dbReference type="ARBA" id="ARBA00023134"/>
    </source>
</evidence>
<feature type="domain" description="Dynamin N-terminal" evidence="6">
    <location>
        <begin position="59"/>
        <end position="298"/>
    </location>
</feature>
<dbReference type="InterPro" id="IPR027094">
    <property type="entry name" value="Mitofusin_fam"/>
</dbReference>
<keyword evidence="4" id="KW-0342">GTP-binding</keyword>
<keyword evidence="2" id="KW-0547">Nucleotide-binding</keyword>
<dbReference type="GO" id="GO:0003924">
    <property type="term" value="F:GTPase activity"/>
    <property type="evidence" value="ECO:0007669"/>
    <property type="project" value="InterPro"/>
</dbReference>
<sequence>MEYQYLIEKTQKLEALFPNVLDLFEQEIQQLKQQHCLDSASALSAAFEKISTDGRLLNIGIVGRVKAGKSSLLNALFFDGENVLPKAATPMTAALTTLSYGERFRAQVEFFTVDDLKQIEHNANKYTFELKKITDRKYAEFASRPVTSATSDESRVTAHITRQALQEIQSSHPELCASHDQYTRMQKSGLTLADLEYVGVIEPENREALSTELLNYVGAEGKYMPFTKVVHISMPLASLKDISVIDTPGMNDPVQSREARTVDLLKTCDVVFIVSPAGQFLNENDLEVMGRITAKEGVQELVLVASQIDTQLYGSEKRPHLNQTLENIKNSLINRATSTLKNLKQHHPEVGAVFDSIIRAPQEHLLHCSGVTYGLSHRLATPETWDANETKTWDNLTDDYADFFTLQNQQLTQHSLALLANIDNIHRKIEAVRRKKDDIIREKMQVLVTRKNQVVAEFTEALLRQIEQRMTLINSSDLHALAKQSAALESKRNILDKRLNRAYRDCVEHYYREVITELNREADKQFQVTRSAIGDQSTSETTQYTREKPGAYNWVARKLWGGGTETVSKTETIIHTGPTSVALKGFVHEVGEKLKEASVKQHSGLEMAISKNVTPLIKEILEGECEALMIADVILSVAAKLPRQTFLLNIPVPPELAPKGKLKGNAADEYIDSADNFVANVRRTVYDDIDHYFSRIKNTLPDTISSVFVTEMDAKIQQIANQVKNSTLTLDRLQRFAAQIQGVKK</sequence>
<name>A0A1G4XT33_9ENTR</name>
<gene>
    <name evidence="7" type="ORF">SAMN02927897_01383</name>
</gene>
<accession>A0A1G4XT33</accession>
<dbReference type="AlphaFoldDB" id="A0A1G4XT33"/>
<dbReference type="InterPro" id="IPR045063">
    <property type="entry name" value="Dynamin_N"/>
</dbReference>
<organism evidence="7 8">
    <name type="scientific">Kosakonia sacchari</name>
    <dbReference type="NCBI Taxonomy" id="1158459"/>
    <lineage>
        <taxon>Bacteria</taxon>
        <taxon>Pseudomonadati</taxon>
        <taxon>Pseudomonadota</taxon>
        <taxon>Gammaproteobacteria</taxon>
        <taxon>Enterobacterales</taxon>
        <taxon>Enterobacteriaceae</taxon>
        <taxon>Kosakonia</taxon>
    </lineage>
</organism>
<dbReference type="Gene3D" id="3.40.50.300">
    <property type="entry name" value="P-loop containing nucleotide triphosphate hydrolases"/>
    <property type="match status" value="1"/>
</dbReference>
<dbReference type="GO" id="GO:0005525">
    <property type="term" value="F:GTP binding"/>
    <property type="evidence" value="ECO:0007669"/>
    <property type="project" value="UniProtKB-KW"/>
</dbReference>
<evidence type="ECO:0000256" key="3">
    <source>
        <dbReference type="ARBA" id="ARBA00022801"/>
    </source>
</evidence>
<evidence type="ECO:0000256" key="1">
    <source>
        <dbReference type="ARBA" id="ARBA00004370"/>
    </source>
</evidence>
<proteinExistence type="predicted"/>
<keyword evidence="3" id="KW-0378">Hydrolase</keyword>
<dbReference type="Pfam" id="PF00350">
    <property type="entry name" value="Dynamin_N"/>
    <property type="match status" value="1"/>
</dbReference>
<protein>
    <submittedName>
        <fullName evidence="7">Dynamin family protein</fullName>
    </submittedName>
</protein>